<dbReference type="EMBL" id="APAU02000048">
    <property type="protein sequence ID" value="EUB59245.1"/>
    <property type="molecule type" value="Genomic_DNA"/>
</dbReference>
<dbReference type="GO" id="GO:0005096">
    <property type="term" value="F:GTPase activator activity"/>
    <property type="evidence" value="ECO:0007669"/>
    <property type="project" value="UniProtKB-KW"/>
</dbReference>
<feature type="compositionally biased region" description="Acidic residues" evidence="2">
    <location>
        <begin position="560"/>
        <end position="576"/>
    </location>
</feature>
<feature type="compositionally biased region" description="Low complexity" evidence="2">
    <location>
        <begin position="927"/>
        <end position="940"/>
    </location>
</feature>
<feature type="compositionally biased region" description="Polar residues" evidence="2">
    <location>
        <begin position="519"/>
        <end position="531"/>
    </location>
</feature>
<evidence type="ECO:0000256" key="2">
    <source>
        <dbReference type="SAM" id="MobiDB-lite"/>
    </source>
</evidence>
<feature type="compositionally biased region" description="Low complexity" evidence="2">
    <location>
        <begin position="346"/>
        <end position="366"/>
    </location>
</feature>
<feature type="region of interest" description="Disordered" evidence="2">
    <location>
        <begin position="1625"/>
        <end position="1646"/>
    </location>
</feature>
<feature type="compositionally biased region" description="Basic and acidic residues" evidence="2">
    <location>
        <begin position="223"/>
        <end position="235"/>
    </location>
</feature>
<feature type="region of interest" description="Disordered" evidence="2">
    <location>
        <begin position="1797"/>
        <end position="1823"/>
    </location>
</feature>
<feature type="compositionally biased region" description="Basic and acidic residues" evidence="2">
    <location>
        <begin position="600"/>
        <end position="615"/>
    </location>
</feature>
<feature type="region of interest" description="Disordered" evidence="2">
    <location>
        <begin position="1477"/>
        <end position="1516"/>
    </location>
</feature>
<dbReference type="KEGG" id="egl:EGR_05973"/>
<dbReference type="OMA" id="VILQCET"/>
<evidence type="ECO:0000313" key="4">
    <source>
        <dbReference type="EMBL" id="EUB59245.1"/>
    </source>
</evidence>
<feature type="compositionally biased region" description="Polar residues" evidence="2">
    <location>
        <begin position="1485"/>
        <end position="1516"/>
    </location>
</feature>
<evidence type="ECO:0000256" key="1">
    <source>
        <dbReference type="ARBA" id="ARBA00022468"/>
    </source>
</evidence>
<dbReference type="GeneID" id="36341688"/>
<proteinExistence type="predicted"/>
<dbReference type="STRING" id="6210.W6UD50"/>
<feature type="domain" description="Ras-GAP" evidence="3">
    <location>
        <begin position="1081"/>
        <end position="1272"/>
    </location>
</feature>
<dbReference type="SUPFAM" id="SSF48350">
    <property type="entry name" value="GTPase activation domain, GAP"/>
    <property type="match status" value="1"/>
</dbReference>
<feature type="compositionally biased region" description="Low complexity" evidence="2">
    <location>
        <begin position="1909"/>
        <end position="1924"/>
    </location>
</feature>
<dbReference type="InterPro" id="IPR008936">
    <property type="entry name" value="Rho_GTPase_activation_prot"/>
</dbReference>
<feature type="region of interest" description="Disordered" evidence="2">
    <location>
        <begin position="1557"/>
        <end position="1576"/>
    </location>
</feature>
<dbReference type="RefSeq" id="XP_024350441.1">
    <property type="nucleotide sequence ID" value="XM_024495222.1"/>
</dbReference>
<dbReference type="PROSITE" id="PS50018">
    <property type="entry name" value="RAS_GTPASE_ACTIV_2"/>
    <property type="match status" value="1"/>
</dbReference>
<sequence>MRRLEKFIYMHQNLTSANDSAVERRVYIVKKTYALWTNRRVAVLVTPERDTHTHARGYRWLAGTQQAKGSGGVAFQWKKAFRTTQLLVDYYLFMPKASSHGRGTSITASKSIVCQQTSTKTTTISANLIRARSSTIHANNSTFTTRSSTQLNHNESAMSSSLHITKTSTLLSPPSGENNSKSKTSPWFWQRKNTSRNSLVRSASANKANEGGAVGAGGWKNNRNCERPSGDKAYESETSTLGSTIANDGASATTRNQSIIRSASTRETKPTGGFLRFLRVSFSSRAKKPKDFGPGTPPLSMTQSGLGSLAERQASIAKVFADPNNRLSKHILRFPKDSETSNSVESFDSAASGESLSSSDGSQQPSIGLCYSNDKPPLRATRNTARSHSAHTRPPKCQPSQPTGREQRATNIYTNEVDAEVSMEIIRQPPVFSGINNRPQRVMHALITKQQPAETSSYDSNAYENTFHAVSGVCQPESIPVHYFQAYYPQSHFNSTYSDGQIYDQPPAPHPKEMRAPRNTRNSGNNSQYCNESLIPRMIPPVPPATAPASRRRFGRSNYESEEISGDEGDEEEDESGSGRGGTLSRKRPAPPMGVLTNRYSRESLNCKDAHEKTPVPRGNTPARATVPPHPLPNLPQSALKTRLTRRQTVGAIQTLAQTSSNPEPTQGSLQHNVYSLPIASKRREFMAVRVEVVFLCILAPSASPYASVACVSVCGMLLKQRRLSVPRLSGVFGTYPNKQELGCAVMPTDNSWVGSLSLKRVVRPDLEQERHRDTSLRITIHESKNLPSHRRYFCDICLDRKLYARTTSKLSKETVFWGECFDLKQRRKSYYLNVSALHASQYLRHSEFYIFSNLAELNFITINLYREAESTKDASKRRKSSKAQNQLIAFLTIAISDLSSKYETQQWHTMTPGSMLPSSENLHTNPISPRSSIRQSIGSFNNPDSPQCNPDTSTGCSAKRSISLVGPPPTTILTGRIRRLSKHNLGGSESRMNAGQNSGGSNGSGACSALLPQIRLAVKYQSIDVLPLHCYDNLRKLVVEKSAEFVRYLEPLLPTKRKEEIARCLVNIHEKTPESNIAAFLASLVDHELDTSDNLSLLFRSNSIGSKAVECYIKLVGVEYLRKLLQGFIENLLTSSEDLEVDATRLTTHSWSPASESGDVSAVTDADARILQRNRIALTTCVKTVLQRLQASLAYFPADLRETLASIRRTVEQRHGQEVGDQLVSGCLFLRYICPAIHGPTLFGLTNAVPDDPRVSRNLTLLAKVLQTIANFSHFEAKENYMRFLNSFVQSMQEEMHQFLRAVSTLDDDDDSSEIWKRQNTNVSNCHSNIDLGYELTVLYGHLSAILKEHPKVPDCLAELPDILAGIEHMLSKPSLRRSLSNLANSIRSGTSASLEDAVAIRNSAFRFHSTVTPPLLNELQIIPAEQPSTPVSFGIPGGDYTSKCASPGEEPRCSLEISSPSSEGVTRQQAFFGESFEPGAENSRGTDLESISETEVQTSSPVNKISTSPTTQLGTCTTANGGHYRSASVQRHKTPQTSASLHRCKEVEKCCTGNGGGTSTANTLPTPPQKWSSGPELHADSPVILNFPPPPPALPQLQNDKGLGGSSTNIRMGTRALRMSRERDLTGNIESGTSTRNGEDGRDDAQLSTVPVILQCETPVVTGARTATTVHGAVDKGGGDGSVLSVDSTASYESSTVSSSCLSIMPHGNNVNTVGANGRGQGVFVTENAHHFELPTNRSTSAVIQRGSRISCSNTNTTNSNNNDPALLSRVHRLLFGGGSGSGNDYQNVRGIVRPAPSTSSSMKFEEQREEKEVDPRKAESTQLEALQQRLRAIEEHLNQERRDMQKAVASNMRMMESQERCINELIEEINRLQILRGAATANTNPPAPPPPTSTTATNRRNDLHGSTSSSQKPRSSSNSWW</sequence>
<organism evidence="4 5">
    <name type="scientific">Echinococcus granulosus</name>
    <name type="common">Hydatid tapeworm</name>
    <dbReference type="NCBI Taxonomy" id="6210"/>
    <lineage>
        <taxon>Eukaryota</taxon>
        <taxon>Metazoa</taxon>
        <taxon>Spiralia</taxon>
        <taxon>Lophotrochozoa</taxon>
        <taxon>Platyhelminthes</taxon>
        <taxon>Cestoda</taxon>
        <taxon>Eucestoda</taxon>
        <taxon>Cyclophyllidea</taxon>
        <taxon>Taeniidae</taxon>
        <taxon>Echinococcus</taxon>
        <taxon>Echinococcus granulosus group</taxon>
    </lineage>
</organism>
<dbReference type="PANTHER" id="PTHR10194">
    <property type="entry name" value="RAS GTPASE-ACTIVATING PROTEINS"/>
    <property type="match status" value="1"/>
</dbReference>
<dbReference type="PANTHER" id="PTHR10194:SF60">
    <property type="entry name" value="RAS GTPASE-ACTIVATING PROTEIN RASKOL"/>
    <property type="match status" value="1"/>
</dbReference>
<dbReference type="InterPro" id="IPR039360">
    <property type="entry name" value="Ras_GTPase"/>
</dbReference>
<feature type="compositionally biased region" description="Polar residues" evidence="2">
    <location>
        <begin position="913"/>
        <end position="926"/>
    </location>
</feature>
<comment type="caution">
    <text evidence="4">The sequence shown here is derived from an EMBL/GenBank/DDBJ whole genome shotgun (WGS) entry which is preliminary data.</text>
</comment>
<feature type="region of interest" description="Disordered" evidence="2">
    <location>
        <begin position="497"/>
        <end position="635"/>
    </location>
</feature>
<keyword evidence="5" id="KW-1185">Reference proteome</keyword>
<dbReference type="OrthoDB" id="5572587at2759"/>
<dbReference type="SMART" id="SM00323">
    <property type="entry name" value="RasGAP"/>
    <property type="match status" value="1"/>
</dbReference>
<dbReference type="Gene3D" id="1.10.506.10">
    <property type="entry name" value="GTPase Activation - p120gap, domain 1"/>
    <property type="match status" value="2"/>
</dbReference>
<dbReference type="CTD" id="36341688"/>
<feature type="region of interest" description="Disordered" evidence="2">
    <location>
        <begin position="199"/>
        <end position="236"/>
    </location>
</feature>
<feature type="region of interest" description="Disordered" evidence="2">
    <location>
        <begin position="913"/>
        <end position="962"/>
    </location>
</feature>
<dbReference type="InterPro" id="IPR001936">
    <property type="entry name" value="RasGAP_dom"/>
</dbReference>
<feature type="compositionally biased region" description="Basic and acidic residues" evidence="2">
    <location>
        <begin position="1806"/>
        <end position="1822"/>
    </location>
</feature>
<protein>
    <submittedName>
        <fullName evidence="4">Ras GTPase-activating protein SynGAP</fullName>
    </submittedName>
</protein>
<gene>
    <name evidence="4" type="ORF">EGR_05973</name>
</gene>
<dbReference type="Pfam" id="PF00616">
    <property type="entry name" value="RasGAP"/>
    <property type="match status" value="1"/>
</dbReference>
<feature type="region of interest" description="Disordered" evidence="2">
    <location>
        <begin position="1883"/>
        <end position="1924"/>
    </location>
</feature>
<feature type="region of interest" description="Disordered" evidence="2">
    <location>
        <begin position="336"/>
        <end position="409"/>
    </location>
</feature>
<keyword evidence="1" id="KW-0343">GTPase activation</keyword>
<feature type="region of interest" description="Disordered" evidence="2">
    <location>
        <begin position="286"/>
        <end position="307"/>
    </location>
</feature>
<evidence type="ECO:0000259" key="3">
    <source>
        <dbReference type="PROSITE" id="PS50018"/>
    </source>
</evidence>
<accession>W6UD50</accession>
<dbReference type="Proteomes" id="UP000019149">
    <property type="component" value="Unassembled WGS sequence"/>
</dbReference>
<feature type="compositionally biased region" description="Polar residues" evidence="2">
    <location>
        <begin position="398"/>
        <end position="409"/>
    </location>
</feature>
<feature type="compositionally biased region" description="Polar residues" evidence="2">
    <location>
        <begin position="941"/>
        <end position="957"/>
    </location>
</feature>
<feature type="region of interest" description="Disordered" evidence="2">
    <location>
        <begin position="139"/>
        <end position="185"/>
    </location>
</feature>
<name>W6UD50_ECHGR</name>
<evidence type="ECO:0000313" key="5">
    <source>
        <dbReference type="Proteomes" id="UP000019149"/>
    </source>
</evidence>
<reference evidence="4 5" key="1">
    <citation type="journal article" date="2013" name="Nat. Genet.">
        <title>The genome of the hydatid tapeworm Echinococcus granulosus.</title>
        <authorList>
            <person name="Zheng H."/>
            <person name="Zhang W."/>
            <person name="Zhang L."/>
            <person name="Zhang Z."/>
            <person name="Li J."/>
            <person name="Lu G."/>
            <person name="Zhu Y."/>
            <person name="Wang Y."/>
            <person name="Huang Y."/>
            <person name="Liu J."/>
            <person name="Kang H."/>
            <person name="Chen J."/>
            <person name="Wang L."/>
            <person name="Chen A."/>
            <person name="Yu S."/>
            <person name="Gao Z."/>
            <person name="Jin L."/>
            <person name="Gu W."/>
            <person name="Wang Z."/>
            <person name="Zhao L."/>
            <person name="Shi B."/>
            <person name="Wen H."/>
            <person name="Lin R."/>
            <person name="Jones M.K."/>
            <person name="Brejova B."/>
            <person name="Vinar T."/>
            <person name="Zhao G."/>
            <person name="McManus D.P."/>
            <person name="Chen Z."/>
            <person name="Zhou Y."/>
            <person name="Wang S."/>
        </authorList>
    </citation>
    <scope>NUCLEOTIDE SEQUENCE [LARGE SCALE GENOMIC DNA]</scope>
</reference>